<comment type="similarity">
    <text evidence="1">Belongs to the protein disulfide isomerase family.</text>
</comment>
<dbReference type="GO" id="GO:0006457">
    <property type="term" value="P:protein folding"/>
    <property type="evidence" value="ECO:0007669"/>
    <property type="project" value="TreeGrafter"/>
</dbReference>
<dbReference type="Pfam" id="PF13848">
    <property type="entry name" value="Thioredoxin_6"/>
    <property type="match status" value="1"/>
</dbReference>
<feature type="non-terminal residue" evidence="3">
    <location>
        <position position="1"/>
    </location>
</feature>
<dbReference type="CDD" id="cd02961">
    <property type="entry name" value="PDI_a_family"/>
    <property type="match status" value="1"/>
</dbReference>
<dbReference type="FunFam" id="3.40.30.10:FF:000191">
    <property type="entry name" value="Protein disulfide isomerase like, testis expressed"/>
    <property type="match status" value="1"/>
</dbReference>
<dbReference type="FunFam" id="3.40.30.10:FF:000167">
    <property type="entry name" value="Protein disulfide isomerase like, testis expressed"/>
    <property type="match status" value="1"/>
</dbReference>
<dbReference type="PANTHER" id="PTHR18929">
    <property type="entry name" value="PROTEIN DISULFIDE ISOMERASE"/>
    <property type="match status" value="1"/>
</dbReference>
<dbReference type="InterPro" id="IPR013766">
    <property type="entry name" value="Thioredoxin_domain"/>
</dbReference>
<evidence type="ECO:0000256" key="1">
    <source>
        <dbReference type="ARBA" id="ARBA00006347"/>
    </source>
</evidence>
<dbReference type="PANTHER" id="PTHR18929:SF58">
    <property type="entry name" value="PROTEIN DISULFIDE-ISOMERASE-LIKE PROTEIN OF THE TESTIS"/>
    <property type="match status" value="1"/>
</dbReference>
<dbReference type="EMBL" id="WNTK01000010">
    <property type="protein sequence ID" value="KAG9476900.1"/>
    <property type="molecule type" value="Genomic_DNA"/>
</dbReference>
<dbReference type="GO" id="GO:0005783">
    <property type="term" value="C:endoplasmic reticulum"/>
    <property type="evidence" value="ECO:0007669"/>
    <property type="project" value="TreeGrafter"/>
</dbReference>
<dbReference type="GO" id="GO:0034976">
    <property type="term" value="P:response to endoplasmic reticulum stress"/>
    <property type="evidence" value="ECO:0007669"/>
    <property type="project" value="TreeGrafter"/>
</dbReference>
<keyword evidence="4" id="KW-1185">Reference proteome</keyword>
<sequence>MAFGIAQEGKAGIGPKPKKYKAPKIKEDHNVLVLTSSNFARALKENKYLLVKFYITLSAPSQTVREAFSIAAAHLKEENADVRFGQVDITEEKDLGKEFKIEAYPTFKLFINGDRKNAIDCKGVRTASAFVTWINRRLGPSATLLNTTNHYESFIQSDKVTVVGFLKDPSSRFKEHFSEAAEDIPDFPFGLVTNEDVLLHVGITKNKVAVYNKDKPVHFLISEEEIDSKMDLVRLIQTYIMDVVTEYNLETSVTIFDVPISNHILLFASKTSEQFSAMYEGYESAALEFRGKIVFVLVDTDESRNGRIFEYFRITEVDTPAVRLLNLTSDTKYRMPADDVTFENVRSFCQKYLDGKAKPQRDSENIPKDWDKHPVKELVGKNFNKVAFNKSSNAFVMFYAPWSKSCKELFPVWEELGKRYQNNTNVTIARIDSTANDIQLMTLDRYPHFRFFPAGSESKSVRYTGEKNIEEFTEFLERELRYSSIEKV</sequence>
<comment type="caution">
    <text evidence="3">The sequence shown here is derived from an EMBL/GenBank/DDBJ whole genome shotgun (WGS) entry which is preliminary data.</text>
</comment>
<accession>A0A8J6K2Z4</accession>
<evidence type="ECO:0000259" key="2">
    <source>
        <dbReference type="PROSITE" id="PS51352"/>
    </source>
</evidence>
<dbReference type="CDD" id="cd02981">
    <property type="entry name" value="PDI_b_family"/>
    <property type="match status" value="1"/>
</dbReference>
<dbReference type="Gene3D" id="3.40.30.10">
    <property type="entry name" value="Glutaredoxin"/>
    <property type="match status" value="4"/>
</dbReference>
<gene>
    <name evidence="3" type="ORF">GDO78_002350</name>
</gene>
<feature type="domain" description="Thioredoxin" evidence="2">
    <location>
        <begin position="11"/>
        <end position="139"/>
    </location>
</feature>
<dbReference type="Pfam" id="PF00085">
    <property type="entry name" value="Thioredoxin"/>
    <property type="match status" value="2"/>
</dbReference>
<dbReference type="InterPro" id="IPR036249">
    <property type="entry name" value="Thioredoxin-like_sf"/>
</dbReference>
<reference evidence="3" key="1">
    <citation type="thesis" date="2020" institute="ProQuest LLC" country="789 East Eisenhower Parkway, Ann Arbor, MI, USA">
        <title>Comparative Genomics and Chromosome Evolution.</title>
        <authorList>
            <person name="Mudd A.B."/>
        </authorList>
    </citation>
    <scope>NUCLEOTIDE SEQUENCE</scope>
    <source>
        <strain evidence="3">HN-11 Male</strain>
        <tissue evidence="3">Kidney and liver</tissue>
    </source>
</reference>
<dbReference type="CDD" id="cd02995">
    <property type="entry name" value="PDI_a_PDI_a'_C"/>
    <property type="match status" value="1"/>
</dbReference>
<organism evidence="3 4">
    <name type="scientific">Eleutherodactylus coqui</name>
    <name type="common">Puerto Rican coqui</name>
    <dbReference type="NCBI Taxonomy" id="57060"/>
    <lineage>
        <taxon>Eukaryota</taxon>
        <taxon>Metazoa</taxon>
        <taxon>Chordata</taxon>
        <taxon>Craniata</taxon>
        <taxon>Vertebrata</taxon>
        <taxon>Euteleostomi</taxon>
        <taxon>Amphibia</taxon>
        <taxon>Batrachia</taxon>
        <taxon>Anura</taxon>
        <taxon>Neobatrachia</taxon>
        <taxon>Hyloidea</taxon>
        <taxon>Eleutherodactylidae</taxon>
        <taxon>Eleutherodactylinae</taxon>
        <taxon>Eleutherodactylus</taxon>
        <taxon>Eleutherodactylus</taxon>
    </lineage>
</organism>
<dbReference type="PROSITE" id="PS51352">
    <property type="entry name" value="THIOREDOXIN_2"/>
    <property type="match status" value="2"/>
</dbReference>
<dbReference type="AlphaFoldDB" id="A0A8J6K2Z4"/>
<dbReference type="CDD" id="cd02982">
    <property type="entry name" value="PDI_b'_family"/>
    <property type="match status" value="1"/>
</dbReference>
<evidence type="ECO:0000313" key="4">
    <source>
        <dbReference type="Proteomes" id="UP000770717"/>
    </source>
</evidence>
<proteinExistence type="inferred from homology"/>
<name>A0A8J6K2Z4_ELECQ</name>
<dbReference type="Proteomes" id="UP000770717">
    <property type="component" value="Unassembled WGS sequence"/>
</dbReference>
<dbReference type="SUPFAM" id="SSF52833">
    <property type="entry name" value="Thioredoxin-like"/>
    <property type="match status" value="4"/>
</dbReference>
<dbReference type="OrthoDB" id="72053at2759"/>
<feature type="domain" description="Thioredoxin" evidence="2">
    <location>
        <begin position="352"/>
        <end position="481"/>
    </location>
</feature>
<protein>
    <recommendedName>
        <fullName evidence="2">Thioredoxin domain-containing protein</fullName>
    </recommendedName>
</protein>
<evidence type="ECO:0000313" key="3">
    <source>
        <dbReference type="EMBL" id="KAG9476900.1"/>
    </source>
</evidence>